<keyword evidence="2" id="KW-0812">Transmembrane</keyword>
<protein>
    <submittedName>
        <fullName evidence="3">Uncharacterized protein</fullName>
    </submittedName>
</protein>
<evidence type="ECO:0000256" key="1">
    <source>
        <dbReference type="SAM" id="MobiDB-lite"/>
    </source>
</evidence>
<sequence>MHSFSKIIFLLVGIGHLVLGIYTVIHLEEEQMAAAPIKAALIEFGDQGYTESNSQVKGVFMPFFVALFCLVVAVIPYNGVLYFLFILCLLEMGGFIWEMVAVNKINEQQTAHYILVTQIAKRLKEHKDKPHGRNKRFILGVISAVKEVVSFIAEIPNVIGQAINFVDKKIDTKPREVIVEHFGKNQTMEIVNTISKNPKIMKFYLRLAEDLETSKLLSEIGLGASIVTAVLVLGMTLFYTWEYKKQQSAMTFPPCDPIPPPHHSKPSPHHSTPSSSHYRPSSCHSKPSPHHSTPSSSHYRPSSCHSKPSPHHSKPSPHHSTPSSCHSKPSPHHSKPSPHHKKHYSSYNETTMSPV</sequence>
<feature type="compositionally biased region" description="Low complexity" evidence="1">
    <location>
        <begin position="318"/>
        <end position="328"/>
    </location>
</feature>
<feature type="compositionally biased region" description="Basic residues" evidence="1">
    <location>
        <begin position="308"/>
        <end position="317"/>
    </location>
</feature>
<feature type="compositionally biased region" description="Basic residues" evidence="1">
    <location>
        <begin position="329"/>
        <end position="344"/>
    </location>
</feature>
<feature type="transmembrane region" description="Helical" evidence="2">
    <location>
        <begin position="220"/>
        <end position="241"/>
    </location>
</feature>
<keyword evidence="4" id="KW-1185">Reference proteome</keyword>
<comment type="caution">
    <text evidence="3">The sequence shown here is derived from an EMBL/GenBank/DDBJ whole genome shotgun (WGS) entry which is preliminary data.</text>
</comment>
<keyword evidence="2" id="KW-1133">Transmembrane helix</keyword>
<dbReference type="EMBL" id="CANHGI010000004">
    <property type="protein sequence ID" value="CAI5446826.1"/>
    <property type="molecule type" value="Genomic_DNA"/>
</dbReference>
<feature type="transmembrane region" description="Helical" evidence="2">
    <location>
        <begin position="7"/>
        <end position="25"/>
    </location>
</feature>
<proteinExistence type="predicted"/>
<keyword evidence="2" id="KW-0472">Membrane</keyword>
<accession>A0A9P1IML6</accession>
<evidence type="ECO:0000256" key="2">
    <source>
        <dbReference type="SAM" id="Phobius"/>
    </source>
</evidence>
<evidence type="ECO:0000313" key="4">
    <source>
        <dbReference type="Proteomes" id="UP001152747"/>
    </source>
</evidence>
<feature type="transmembrane region" description="Helical" evidence="2">
    <location>
        <begin position="63"/>
        <end position="90"/>
    </location>
</feature>
<feature type="region of interest" description="Disordered" evidence="1">
    <location>
        <begin position="252"/>
        <end position="355"/>
    </location>
</feature>
<reference evidence="3" key="1">
    <citation type="submission" date="2022-11" db="EMBL/GenBank/DDBJ databases">
        <authorList>
            <person name="Kikuchi T."/>
        </authorList>
    </citation>
    <scope>NUCLEOTIDE SEQUENCE</scope>
    <source>
        <strain evidence="3">PS1010</strain>
    </source>
</reference>
<evidence type="ECO:0000313" key="3">
    <source>
        <dbReference type="EMBL" id="CAI5446826.1"/>
    </source>
</evidence>
<name>A0A9P1IML6_9PELO</name>
<dbReference type="AlphaFoldDB" id="A0A9P1IML6"/>
<organism evidence="3 4">
    <name type="scientific">Caenorhabditis angaria</name>
    <dbReference type="NCBI Taxonomy" id="860376"/>
    <lineage>
        <taxon>Eukaryota</taxon>
        <taxon>Metazoa</taxon>
        <taxon>Ecdysozoa</taxon>
        <taxon>Nematoda</taxon>
        <taxon>Chromadorea</taxon>
        <taxon>Rhabditida</taxon>
        <taxon>Rhabditina</taxon>
        <taxon>Rhabditomorpha</taxon>
        <taxon>Rhabditoidea</taxon>
        <taxon>Rhabditidae</taxon>
        <taxon>Peloderinae</taxon>
        <taxon>Caenorhabditis</taxon>
    </lineage>
</organism>
<feature type="compositionally biased region" description="Low complexity" evidence="1">
    <location>
        <begin position="269"/>
        <end position="307"/>
    </location>
</feature>
<dbReference type="Proteomes" id="UP001152747">
    <property type="component" value="Unassembled WGS sequence"/>
</dbReference>
<gene>
    <name evidence="3" type="ORF">CAMP_LOCUS9463</name>
</gene>